<dbReference type="OMA" id="EPFMQKM"/>
<evidence type="ECO:0000256" key="1">
    <source>
        <dbReference type="ARBA" id="ARBA00007753"/>
    </source>
</evidence>
<keyword evidence="3" id="KW-1185">Reference proteome</keyword>
<dbReference type="GeneTree" id="ENSGT00990000204606"/>
<name>K7E1S3_MONDO</name>
<evidence type="ECO:0000313" key="2">
    <source>
        <dbReference type="Ensembl" id="ENSMODP00000039724.2"/>
    </source>
</evidence>
<proteinExistence type="inferred from homology"/>
<evidence type="ECO:0000313" key="3">
    <source>
        <dbReference type="Proteomes" id="UP000002280"/>
    </source>
</evidence>
<reference evidence="2" key="2">
    <citation type="submission" date="2025-08" db="UniProtKB">
        <authorList>
            <consortium name="Ensembl"/>
        </authorList>
    </citation>
    <scope>IDENTIFICATION</scope>
</reference>
<reference evidence="2" key="3">
    <citation type="submission" date="2025-09" db="UniProtKB">
        <authorList>
            <consortium name="Ensembl"/>
        </authorList>
    </citation>
    <scope>IDENTIFICATION</scope>
</reference>
<reference evidence="2" key="1">
    <citation type="journal article" date="2007" name="Nature">
        <title>Genome of the marsupial Monodelphis domestica reveals innovation in non-coding sequences.</title>
        <authorList>
            <person name="Mikkelsen T.S."/>
            <person name="Wakefield M.J."/>
            <person name="Aken B."/>
            <person name="Amemiya C.T."/>
            <person name="Chang J.L."/>
            <person name="Duke S."/>
            <person name="Garber M."/>
            <person name="Gentles A.J."/>
            <person name="Goodstadt L."/>
            <person name="Heger A."/>
            <person name="Jurka J."/>
            <person name="Kamal M."/>
            <person name="Mauceli E."/>
            <person name="Searle S.M."/>
            <person name="Sharpe T."/>
            <person name="Baker M.L."/>
            <person name="Batzer M.A."/>
            <person name="Benos P.V."/>
            <person name="Belov K."/>
            <person name="Clamp M."/>
            <person name="Cook A."/>
            <person name="Cuff J."/>
            <person name="Das R."/>
            <person name="Davidow L."/>
            <person name="Deakin J.E."/>
            <person name="Fazzari M.J."/>
            <person name="Glass J.L."/>
            <person name="Grabherr M."/>
            <person name="Greally J.M."/>
            <person name="Gu W."/>
            <person name="Hore T.A."/>
            <person name="Huttley G.A."/>
            <person name="Kleber M."/>
            <person name="Jirtle R.L."/>
            <person name="Koina E."/>
            <person name="Lee J.T."/>
            <person name="Mahony S."/>
            <person name="Marra M.A."/>
            <person name="Miller R.D."/>
            <person name="Nicholls R.D."/>
            <person name="Oda M."/>
            <person name="Papenfuss A.T."/>
            <person name="Parra Z.E."/>
            <person name="Pollock D.D."/>
            <person name="Ray D.A."/>
            <person name="Schein J.E."/>
            <person name="Speed T.P."/>
            <person name="Thompson K."/>
            <person name="VandeBerg J.L."/>
            <person name="Wade C.M."/>
            <person name="Walker J.A."/>
            <person name="Waters P.D."/>
            <person name="Webber C."/>
            <person name="Weidman J.R."/>
            <person name="Xie X."/>
            <person name="Zody M.C."/>
            <person name="Baldwin J."/>
            <person name="Abdouelleil A."/>
            <person name="Abdulkadir J."/>
            <person name="Abebe A."/>
            <person name="Abera B."/>
            <person name="Abreu J."/>
            <person name="Acer S.C."/>
            <person name="Aftuck L."/>
            <person name="Alexander A."/>
            <person name="An P."/>
            <person name="Anderson E."/>
            <person name="Anderson S."/>
            <person name="Arachi H."/>
            <person name="Azer M."/>
            <person name="Bachantsang P."/>
            <person name="Barry A."/>
            <person name="Bayul T."/>
            <person name="Berlin A."/>
            <person name="Bessette D."/>
            <person name="Bloom T."/>
            <person name="Bloom T."/>
            <person name="Boguslavskiy L."/>
            <person name="Bonnet C."/>
            <person name="Boukhgalter B."/>
            <person name="Bourzgui I."/>
            <person name="Brown A."/>
            <person name="Cahill P."/>
            <person name="Channer S."/>
            <person name="Cheshatsang Y."/>
            <person name="Chuda L."/>
            <person name="Citroen M."/>
            <person name="Collymore A."/>
            <person name="Cooke P."/>
            <person name="Costello M."/>
            <person name="D'Aco K."/>
            <person name="Daza R."/>
            <person name="De Haan G."/>
            <person name="DeGray S."/>
            <person name="DeMaso C."/>
            <person name="Dhargay N."/>
            <person name="Dooley K."/>
            <person name="Dooley E."/>
            <person name="Doricent M."/>
            <person name="Dorje P."/>
            <person name="Dorjee K."/>
            <person name="Dupes A."/>
            <person name="Elong R."/>
            <person name="Falk J."/>
            <person name="Farina A."/>
            <person name="Faro S."/>
            <person name="Ferguson D."/>
            <person name="Fisher S."/>
            <person name="Foley C.D."/>
            <person name="Franke A."/>
            <person name="Friedrich D."/>
            <person name="Gadbois L."/>
            <person name="Gearin G."/>
            <person name="Gearin C.R."/>
            <person name="Giannoukos G."/>
            <person name="Goode T."/>
            <person name="Graham J."/>
            <person name="Grandbois E."/>
            <person name="Grewal S."/>
            <person name="Gyaltsen K."/>
            <person name="Hafez N."/>
            <person name="Hagos B."/>
            <person name="Hall J."/>
            <person name="Henson C."/>
            <person name="Hollinger A."/>
            <person name="Honan T."/>
            <person name="Huard M.D."/>
            <person name="Hughes L."/>
            <person name="Hurhula B."/>
            <person name="Husby M.E."/>
            <person name="Kamat A."/>
            <person name="Kanga B."/>
            <person name="Kashin S."/>
            <person name="Khazanovich D."/>
            <person name="Kisner P."/>
            <person name="Lance K."/>
            <person name="Lara M."/>
            <person name="Lee W."/>
            <person name="Lennon N."/>
            <person name="Letendre F."/>
            <person name="LeVine R."/>
            <person name="Lipovsky A."/>
            <person name="Liu X."/>
            <person name="Liu J."/>
            <person name="Liu S."/>
            <person name="Lokyitsang T."/>
            <person name="Lokyitsang Y."/>
            <person name="Lubonja R."/>
            <person name="Lui A."/>
            <person name="MacDonald P."/>
            <person name="Magnisalis V."/>
            <person name="Maru K."/>
            <person name="Matthews C."/>
            <person name="McCusker W."/>
            <person name="McDonough S."/>
            <person name="Mehta T."/>
            <person name="Meldrim J."/>
            <person name="Meneus L."/>
            <person name="Mihai O."/>
            <person name="Mihalev A."/>
            <person name="Mihova T."/>
            <person name="Mittelman R."/>
            <person name="Mlenga V."/>
            <person name="Montmayeur A."/>
            <person name="Mulrain L."/>
            <person name="Navidi A."/>
            <person name="Naylor J."/>
            <person name="Negash T."/>
            <person name="Nguyen T."/>
            <person name="Nguyen N."/>
            <person name="Nicol R."/>
            <person name="Norbu C."/>
            <person name="Norbu N."/>
            <person name="Novod N."/>
            <person name="O'Neill B."/>
            <person name="Osman S."/>
            <person name="Markiewicz E."/>
            <person name="Oyono O.L."/>
            <person name="Patti C."/>
            <person name="Phunkhang P."/>
            <person name="Pierre F."/>
            <person name="Priest M."/>
            <person name="Raghuraman S."/>
            <person name="Rege F."/>
            <person name="Reyes R."/>
            <person name="Rise C."/>
            <person name="Rogov P."/>
            <person name="Ross K."/>
            <person name="Ryan E."/>
            <person name="Settipalli S."/>
            <person name="Shea T."/>
            <person name="Sherpa N."/>
            <person name="Shi L."/>
            <person name="Shih D."/>
            <person name="Sparrow T."/>
            <person name="Spaulding J."/>
            <person name="Stalker J."/>
            <person name="Stange-Thomann N."/>
            <person name="Stavropoulos S."/>
            <person name="Stone C."/>
            <person name="Strader C."/>
            <person name="Tesfaye S."/>
            <person name="Thomson T."/>
            <person name="Thoulutsang Y."/>
            <person name="Thoulutsang D."/>
            <person name="Topham K."/>
            <person name="Topping I."/>
            <person name="Tsamla T."/>
            <person name="Vassiliev H."/>
            <person name="Vo A."/>
            <person name="Wangchuk T."/>
            <person name="Wangdi T."/>
            <person name="Weiand M."/>
            <person name="Wilkinson J."/>
            <person name="Wilson A."/>
            <person name="Yadav S."/>
            <person name="Young G."/>
            <person name="Yu Q."/>
            <person name="Zembek L."/>
            <person name="Zhong D."/>
            <person name="Zimmer A."/>
            <person name="Zwirko Z."/>
            <person name="Jaffe D.B."/>
            <person name="Alvarez P."/>
            <person name="Brockman W."/>
            <person name="Butler J."/>
            <person name="Chin C."/>
            <person name="Gnerre S."/>
            <person name="MacCallum I."/>
            <person name="Graves J.A."/>
            <person name="Ponting C.P."/>
            <person name="Breen M."/>
            <person name="Samollow P.B."/>
            <person name="Lander E.S."/>
            <person name="Lindblad-Toh K."/>
        </authorList>
    </citation>
    <scope>NUCLEOTIDE SEQUENCE [LARGE SCALE GENOMIC DNA]</scope>
</reference>
<sequence>TLAKDDIDTAVQLILCREKFIVKKIDTYLDHQDTLTTRRRELLYRKWVSNVRDPLQQKIIEKVSTSRNFSKKKQEEFESYLEFINKTGAVFFDHYIPGVYDPYYMKNKDPEYFKVPDPAGRWGEGAQGLPGRFFPLLA</sequence>
<evidence type="ECO:0008006" key="4">
    <source>
        <dbReference type="Google" id="ProtNLM"/>
    </source>
</evidence>
<accession>K7E1S3</accession>
<dbReference type="HOGENOM" id="CLU_1309750_0_0_1"/>
<dbReference type="Bgee" id="ENSMODG00000027961">
    <property type="expression patterns" value="Expressed in testis and 5 other cell types or tissues"/>
</dbReference>
<dbReference type="AlphaFoldDB" id="K7E1S3"/>
<dbReference type="eggNOG" id="ENOG502S14E">
    <property type="taxonomic scope" value="Eukaryota"/>
</dbReference>
<dbReference type="PANTHER" id="PTHR28584">
    <property type="entry name" value="FAMILY WITH SEQUENCE SIMILARITY 228 MEMBER A"/>
    <property type="match status" value="1"/>
</dbReference>
<dbReference type="PANTHER" id="PTHR28584:SF1">
    <property type="entry name" value="PROTEIN FAM228B"/>
    <property type="match status" value="1"/>
</dbReference>
<dbReference type="Proteomes" id="UP000002280">
    <property type="component" value="Unplaced"/>
</dbReference>
<dbReference type="Ensembl" id="ENSMODT00000042829.2">
    <property type="protein sequence ID" value="ENSMODP00000039724.2"/>
    <property type="gene ID" value="ENSMODG00000027961.2"/>
</dbReference>
<protein>
    <recommendedName>
        <fullName evidence="4">Family with sequence similarity 228 member B</fullName>
    </recommendedName>
</protein>
<comment type="similarity">
    <text evidence="1">Belongs to the FAM228 family.</text>
</comment>
<dbReference type="InParanoid" id="K7E1S3"/>
<organism evidence="2 3">
    <name type="scientific">Monodelphis domestica</name>
    <name type="common">Gray short-tailed opossum</name>
    <dbReference type="NCBI Taxonomy" id="13616"/>
    <lineage>
        <taxon>Eukaryota</taxon>
        <taxon>Metazoa</taxon>
        <taxon>Chordata</taxon>
        <taxon>Craniata</taxon>
        <taxon>Vertebrata</taxon>
        <taxon>Euteleostomi</taxon>
        <taxon>Mammalia</taxon>
        <taxon>Metatheria</taxon>
        <taxon>Didelphimorphia</taxon>
        <taxon>Didelphidae</taxon>
        <taxon>Monodelphis</taxon>
    </lineage>
</organism>
<dbReference type="InterPro" id="IPR040046">
    <property type="entry name" value="FAM228"/>
</dbReference>